<feature type="domain" description="Thiamine pyrophosphate enzyme TPP-binding" evidence="5">
    <location>
        <begin position="381"/>
        <end position="527"/>
    </location>
</feature>
<evidence type="ECO:0000259" key="5">
    <source>
        <dbReference type="Pfam" id="PF02775"/>
    </source>
</evidence>
<evidence type="ECO:0000313" key="7">
    <source>
        <dbReference type="EMBL" id="MFD2695161.1"/>
    </source>
</evidence>
<dbReference type="InterPro" id="IPR012001">
    <property type="entry name" value="Thiamin_PyroP_enz_TPP-bd_dom"/>
</dbReference>
<organism evidence="7 8">
    <name type="scientific">Sporolactobacillus shoreicorticis</name>
    <dbReference type="NCBI Taxonomy" id="1923877"/>
    <lineage>
        <taxon>Bacteria</taxon>
        <taxon>Bacillati</taxon>
        <taxon>Bacillota</taxon>
        <taxon>Bacilli</taxon>
        <taxon>Bacillales</taxon>
        <taxon>Sporolactobacillaceae</taxon>
        <taxon>Sporolactobacillus</taxon>
    </lineage>
</organism>
<keyword evidence="2 3" id="KW-0786">Thiamine pyrophosphate</keyword>
<dbReference type="InterPro" id="IPR029035">
    <property type="entry name" value="DHS-like_NAD/FAD-binding_dom"/>
</dbReference>
<dbReference type="Proteomes" id="UP001597399">
    <property type="component" value="Unassembled WGS sequence"/>
</dbReference>
<dbReference type="InterPro" id="IPR047211">
    <property type="entry name" value="POXB-like"/>
</dbReference>
<dbReference type="Pfam" id="PF02776">
    <property type="entry name" value="TPP_enzyme_N"/>
    <property type="match status" value="1"/>
</dbReference>
<dbReference type="InterPro" id="IPR047212">
    <property type="entry name" value="TPP_POXB-like"/>
</dbReference>
<dbReference type="InterPro" id="IPR012000">
    <property type="entry name" value="Thiamin_PyroP_enz_cen_dom"/>
</dbReference>
<keyword evidence="7" id="KW-0560">Oxidoreductase</keyword>
<sequence length="577" mass="63148">MGKIQAGEALVRCLSKWGIDHVYGMPGGSIDRVVESLRKHKDEIDFYLVRHEEVASLAASSYAKLTGKIGVCLAINGPGAIHLLGGMYDAKLDHVPMLVLVGHTVTTLTGTDYFQEMNMHQLFEDVAVYNKVVASSETLPIVINQAIRSAYQQRGVSVVMIPDDLVLGEIPDDEMQLSTIFEEKKPGLNSDDLSQAVTLINKSKNPVILAGVGAKYASAELVDLAERISAPVAISLRGKGGFPDLHPNFLGNIGRLGTKPAYEAMKSADLLLLIGTDYPYQNYLPDHAKCVQIDIDPIHLGKRYAVNVGILGDAADALNHLTEHLIPVSDRPFLKHCQENMSKWRKWIEEDKKKTQSPIAPEAVMSAIEGIAEDDAIFSVDVGTATIWAPRYLNLNKNQDFIVSSWLGMMGCGVPGAMAAKHAYPDRQAIAICGDGGFAMVMQDFATAVQYKWPIIVVILNNRQLGFIKYEQQSAGELNYGIDMQDINFAQVAQACGGKGMRVETFDQLHPAFQEARTAQVPVLLDILVDQNDAPLPGKIISAEMQGYAAFTAKSLIETHKLEDPVPPVKELVRRLF</sequence>
<dbReference type="InterPro" id="IPR047210">
    <property type="entry name" value="TPP_PYR_POXB-like"/>
</dbReference>
<gene>
    <name evidence="7" type="ORF">ACFSUE_16260</name>
</gene>
<feature type="domain" description="Thiamine pyrophosphate enzyme central" evidence="4">
    <location>
        <begin position="194"/>
        <end position="321"/>
    </location>
</feature>
<evidence type="ECO:0000313" key="8">
    <source>
        <dbReference type="Proteomes" id="UP001597399"/>
    </source>
</evidence>
<accession>A0ABW5S6A0</accession>
<name>A0ABW5S6A0_9BACL</name>
<dbReference type="EMBL" id="JBHUMQ010000039">
    <property type="protein sequence ID" value="MFD2695161.1"/>
    <property type="molecule type" value="Genomic_DNA"/>
</dbReference>
<dbReference type="CDD" id="cd07039">
    <property type="entry name" value="TPP_PYR_POX"/>
    <property type="match status" value="1"/>
</dbReference>
<evidence type="ECO:0000259" key="6">
    <source>
        <dbReference type="Pfam" id="PF02776"/>
    </source>
</evidence>
<dbReference type="Gene3D" id="3.40.50.1220">
    <property type="entry name" value="TPP-binding domain"/>
    <property type="match status" value="1"/>
</dbReference>
<protein>
    <submittedName>
        <fullName evidence="7">Pyruvate oxidase</fullName>
        <ecNumber evidence="7">1.2.3.3</ecNumber>
    </submittedName>
</protein>
<dbReference type="SUPFAM" id="SSF52467">
    <property type="entry name" value="DHS-like NAD/FAD-binding domain"/>
    <property type="match status" value="1"/>
</dbReference>
<dbReference type="Pfam" id="PF00205">
    <property type="entry name" value="TPP_enzyme_M"/>
    <property type="match status" value="1"/>
</dbReference>
<evidence type="ECO:0000256" key="1">
    <source>
        <dbReference type="ARBA" id="ARBA00007812"/>
    </source>
</evidence>
<evidence type="ECO:0000256" key="2">
    <source>
        <dbReference type="ARBA" id="ARBA00023052"/>
    </source>
</evidence>
<dbReference type="EC" id="1.2.3.3" evidence="7"/>
<keyword evidence="8" id="KW-1185">Reference proteome</keyword>
<dbReference type="Gene3D" id="3.40.50.970">
    <property type="match status" value="2"/>
</dbReference>
<dbReference type="SUPFAM" id="SSF52518">
    <property type="entry name" value="Thiamin diphosphate-binding fold (THDP-binding)"/>
    <property type="match status" value="2"/>
</dbReference>
<comment type="similarity">
    <text evidence="1 3">Belongs to the TPP enzyme family.</text>
</comment>
<dbReference type="PANTHER" id="PTHR42981">
    <property type="entry name" value="PYRUVATE DEHYDROGENASE [UBIQUINONE]"/>
    <property type="match status" value="1"/>
</dbReference>
<evidence type="ECO:0000259" key="4">
    <source>
        <dbReference type="Pfam" id="PF00205"/>
    </source>
</evidence>
<dbReference type="Pfam" id="PF02775">
    <property type="entry name" value="TPP_enzyme_C"/>
    <property type="match status" value="1"/>
</dbReference>
<dbReference type="InterPro" id="IPR000399">
    <property type="entry name" value="TPP-bd_CS"/>
</dbReference>
<dbReference type="NCBIfam" id="NF006377">
    <property type="entry name" value="PRK08611.1"/>
    <property type="match status" value="1"/>
</dbReference>
<proteinExistence type="inferred from homology"/>
<dbReference type="PANTHER" id="PTHR42981:SF2">
    <property type="entry name" value="PYRUVATE DEHYDROGENASE [UBIQUINONE]"/>
    <property type="match status" value="1"/>
</dbReference>
<dbReference type="InterPro" id="IPR011766">
    <property type="entry name" value="TPP_enzyme_TPP-bd"/>
</dbReference>
<evidence type="ECO:0000256" key="3">
    <source>
        <dbReference type="RuleBase" id="RU362132"/>
    </source>
</evidence>
<feature type="domain" description="Thiamine pyrophosphate enzyme N-terminal TPP-binding" evidence="6">
    <location>
        <begin position="5"/>
        <end position="119"/>
    </location>
</feature>
<dbReference type="CDD" id="cd02014">
    <property type="entry name" value="TPP_POX"/>
    <property type="match status" value="1"/>
</dbReference>
<comment type="caution">
    <text evidence="7">The sequence shown here is derived from an EMBL/GenBank/DDBJ whole genome shotgun (WGS) entry which is preliminary data.</text>
</comment>
<dbReference type="GO" id="GO:0047112">
    <property type="term" value="F:pyruvate oxidase activity"/>
    <property type="evidence" value="ECO:0007669"/>
    <property type="project" value="UniProtKB-EC"/>
</dbReference>
<dbReference type="PROSITE" id="PS00187">
    <property type="entry name" value="TPP_ENZYMES"/>
    <property type="match status" value="1"/>
</dbReference>
<dbReference type="RefSeq" id="WP_253060776.1">
    <property type="nucleotide sequence ID" value="NZ_JAMXWM010000007.1"/>
</dbReference>
<reference evidence="8" key="1">
    <citation type="journal article" date="2019" name="Int. J. Syst. Evol. Microbiol.">
        <title>The Global Catalogue of Microorganisms (GCM) 10K type strain sequencing project: providing services to taxonomists for standard genome sequencing and annotation.</title>
        <authorList>
            <consortium name="The Broad Institute Genomics Platform"/>
            <consortium name="The Broad Institute Genome Sequencing Center for Infectious Disease"/>
            <person name="Wu L."/>
            <person name="Ma J."/>
        </authorList>
    </citation>
    <scope>NUCLEOTIDE SEQUENCE [LARGE SCALE GENOMIC DNA]</scope>
    <source>
        <strain evidence="8">TISTR 2466</strain>
    </source>
</reference>
<dbReference type="InterPro" id="IPR029061">
    <property type="entry name" value="THDP-binding"/>
</dbReference>
<keyword evidence="7" id="KW-0670">Pyruvate</keyword>